<dbReference type="SUPFAM" id="SSF103088">
    <property type="entry name" value="OmpA-like"/>
    <property type="match status" value="1"/>
</dbReference>
<evidence type="ECO:0000313" key="8">
    <source>
        <dbReference type="Proteomes" id="UP000075653"/>
    </source>
</evidence>
<keyword evidence="5" id="KW-1133">Transmembrane helix</keyword>
<dbReference type="AlphaFoldDB" id="A0A149VYV3"/>
<evidence type="ECO:0000313" key="7">
    <source>
        <dbReference type="EMBL" id="KXW58400.1"/>
    </source>
</evidence>
<accession>A0A149VYV3</accession>
<dbReference type="PROSITE" id="PS51123">
    <property type="entry name" value="OMPA_2"/>
    <property type="match status" value="1"/>
</dbReference>
<evidence type="ECO:0000256" key="2">
    <source>
        <dbReference type="ARBA" id="ARBA00008914"/>
    </source>
</evidence>
<proteinExistence type="inferred from homology"/>
<comment type="caution">
    <text evidence="7">The sequence shown here is derived from an EMBL/GenBank/DDBJ whole genome shotgun (WGS) entry which is preliminary data.</text>
</comment>
<dbReference type="Proteomes" id="UP000075653">
    <property type="component" value="Unassembled WGS sequence"/>
</dbReference>
<dbReference type="PATRIC" id="fig|1789004.3.peg.1103"/>
<keyword evidence="3" id="KW-1003">Cell membrane</keyword>
<comment type="similarity">
    <text evidence="2">Belongs to the MotB family.</text>
</comment>
<gene>
    <name evidence="7" type="primary">motB_1</name>
    <name evidence="7" type="ORF">FEMY_10890</name>
</gene>
<protein>
    <submittedName>
        <fullName evidence="7">Motility protein B</fullName>
    </submittedName>
</protein>
<name>A0A149VYV3_9PROT</name>
<dbReference type="Pfam" id="PF00691">
    <property type="entry name" value="OmpA"/>
    <property type="match status" value="1"/>
</dbReference>
<evidence type="ECO:0000256" key="6">
    <source>
        <dbReference type="ARBA" id="ARBA00023136"/>
    </source>
</evidence>
<dbReference type="STRING" id="1789004.FEMY_10890"/>
<dbReference type="PANTHER" id="PTHR30329:SF21">
    <property type="entry name" value="LIPOPROTEIN YIAD-RELATED"/>
    <property type="match status" value="1"/>
</dbReference>
<dbReference type="InterPro" id="IPR036737">
    <property type="entry name" value="OmpA-like_sf"/>
</dbReference>
<evidence type="ECO:0000256" key="5">
    <source>
        <dbReference type="ARBA" id="ARBA00022989"/>
    </source>
</evidence>
<dbReference type="Gene3D" id="3.30.1330.60">
    <property type="entry name" value="OmpA-like domain"/>
    <property type="match status" value="1"/>
</dbReference>
<dbReference type="Pfam" id="PF13677">
    <property type="entry name" value="MotB_plug"/>
    <property type="match status" value="1"/>
</dbReference>
<dbReference type="CDD" id="cd07185">
    <property type="entry name" value="OmpA_C-like"/>
    <property type="match status" value="1"/>
</dbReference>
<dbReference type="GO" id="GO:0005886">
    <property type="term" value="C:plasma membrane"/>
    <property type="evidence" value="ECO:0007669"/>
    <property type="project" value="UniProtKB-SubCell"/>
</dbReference>
<keyword evidence="6" id="KW-0472">Membrane</keyword>
<dbReference type="RefSeq" id="WP_273180657.1">
    <property type="nucleotide sequence ID" value="NZ_CP070327.1"/>
</dbReference>
<dbReference type="EMBL" id="LRRD01000015">
    <property type="protein sequence ID" value="KXW58400.1"/>
    <property type="molecule type" value="Genomic_DNA"/>
</dbReference>
<reference evidence="7 8" key="1">
    <citation type="submission" date="2016-01" db="EMBL/GenBank/DDBJ databases">
        <title>Genome sequence of the acidophilic iron oxidising Ferrovum strain Z-31.</title>
        <authorList>
            <person name="Poehlein A."/>
            <person name="Ullrich S.R."/>
            <person name="Schloemann M."/>
            <person name="Muehling M."/>
            <person name="Daniel R."/>
        </authorList>
    </citation>
    <scope>NUCLEOTIDE SEQUENCE [LARGE SCALE GENOMIC DNA]</scope>
    <source>
        <strain evidence="7 8">Z-31</strain>
    </source>
</reference>
<evidence type="ECO:0000256" key="4">
    <source>
        <dbReference type="ARBA" id="ARBA00022692"/>
    </source>
</evidence>
<accession>A0A8F3DS25</accession>
<keyword evidence="8" id="KW-1185">Reference proteome</keyword>
<dbReference type="PANTHER" id="PTHR30329">
    <property type="entry name" value="STATOR ELEMENT OF FLAGELLAR MOTOR COMPLEX"/>
    <property type="match status" value="1"/>
</dbReference>
<comment type="subcellular location">
    <subcellularLocation>
        <location evidence="1">Cell membrane</location>
        <topology evidence="1">Single-pass membrane protein</topology>
    </subcellularLocation>
</comment>
<evidence type="ECO:0000256" key="1">
    <source>
        <dbReference type="ARBA" id="ARBA00004162"/>
    </source>
</evidence>
<organism evidence="7 8">
    <name type="scientific">Ferrovum myxofaciens</name>
    <dbReference type="NCBI Taxonomy" id="416213"/>
    <lineage>
        <taxon>Bacteria</taxon>
        <taxon>Pseudomonadati</taxon>
        <taxon>Pseudomonadota</taxon>
        <taxon>Betaproteobacteria</taxon>
        <taxon>Ferrovales</taxon>
        <taxon>Ferrovaceae</taxon>
        <taxon>Ferrovum</taxon>
    </lineage>
</organism>
<sequence>MSKVNSRDIYPDLARHSRRAERDHSDHRWLVSYSDFITLLFAFFVVMYAISAVNESKYARFHSAINSAFKESVRQGSSGGLVIEQDSVIKSLIDERNSRFVELQRRQQDSIRAMLHQLDSVLAPLVKQGMVRVLQTGRGIVIDLNAQVLFQEGDADLQANAYPPLDEVAKVLNTTGLAVEVKGHTDNIPISTARYPSNWELSTARASRVVRFFINDGVVSQRLTAAGDAENDPLVPNDSPEDRARNRRVTVTVLTPTLKPVEQSDYWEK</sequence>
<dbReference type="InterPro" id="IPR050330">
    <property type="entry name" value="Bact_OuterMem_StrucFunc"/>
</dbReference>
<dbReference type="InterPro" id="IPR006665">
    <property type="entry name" value="OmpA-like"/>
</dbReference>
<keyword evidence="4" id="KW-0812">Transmembrane</keyword>
<dbReference type="InterPro" id="IPR025713">
    <property type="entry name" value="MotB-like_N_dom"/>
</dbReference>
<evidence type="ECO:0000256" key="3">
    <source>
        <dbReference type="ARBA" id="ARBA00022475"/>
    </source>
</evidence>